<proteinExistence type="predicted"/>
<dbReference type="AlphaFoldDB" id="A0A3P7S263"/>
<dbReference type="Gene3D" id="3.30.200.20">
    <property type="entry name" value="Phosphorylase Kinase, domain 1"/>
    <property type="match status" value="1"/>
</dbReference>
<organism evidence="7 8">
    <name type="scientific">Rodentolepis nana</name>
    <name type="common">Dwarf tapeworm</name>
    <name type="synonym">Hymenolepis nana</name>
    <dbReference type="NCBI Taxonomy" id="102285"/>
    <lineage>
        <taxon>Eukaryota</taxon>
        <taxon>Metazoa</taxon>
        <taxon>Spiralia</taxon>
        <taxon>Lophotrochozoa</taxon>
        <taxon>Platyhelminthes</taxon>
        <taxon>Cestoda</taxon>
        <taxon>Eucestoda</taxon>
        <taxon>Cyclophyllidea</taxon>
        <taxon>Hymenolepididae</taxon>
        <taxon>Rodentolepis</taxon>
    </lineage>
</organism>
<dbReference type="EMBL" id="UZAE01004990">
    <property type="protein sequence ID" value="VDO01456.1"/>
    <property type="molecule type" value="Genomic_DNA"/>
</dbReference>
<name>A0A3P7S263_RODNA</name>
<keyword evidence="8" id="KW-1185">Reference proteome</keyword>
<evidence type="ECO:0000313" key="8">
    <source>
        <dbReference type="Proteomes" id="UP000278807"/>
    </source>
</evidence>
<dbReference type="PANTHER" id="PTHR24351">
    <property type="entry name" value="RIBOSOMAL PROTEIN S6 KINASE"/>
    <property type="match status" value="1"/>
</dbReference>
<evidence type="ECO:0000256" key="4">
    <source>
        <dbReference type="ARBA" id="ARBA00022777"/>
    </source>
</evidence>
<dbReference type="Gene3D" id="1.10.510.10">
    <property type="entry name" value="Transferase(Phosphotransferase) domain 1"/>
    <property type="match status" value="1"/>
</dbReference>
<evidence type="ECO:0000259" key="6">
    <source>
        <dbReference type="PROSITE" id="PS51285"/>
    </source>
</evidence>
<dbReference type="GO" id="GO:0005524">
    <property type="term" value="F:ATP binding"/>
    <property type="evidence" value="ECO:0007669"/>
    <property type="project" value="UniProtKB-KW"/>
</dbReference>
<dbReference type="PROSITE" id="PS51285">
    <property type="entry name" value="AGC_KINASE_CTER"/>
    <property type="match status" value="1"/>
</dbReference>
<dbReference type="InterPro" id="IPR017892">
    <property type="entry name" value="Pkinase_C"/>
</dbReference>
<dbReference type="Pfam" id="PF00433">
    <property type="entry name" value="Pkinase_C"/>
    <property type="match status" value="1"/>
</dbReference>
<keyword evidence="2" id="KW-0808">Transferase</keyword>
<keyword evidence="4" id="KW-0418">Kinase</keyword>
<evidence type="ECO:0000256" key="1">
    <source>
        <dbReference type="ARBA" id="ARBA00022527"/>
    </source>
</evidence>
<feature type="domain" description="AGC-kinase C-terminal" evidence="6">
    <location>
        <begin position="22"/>
        <end position="91"/>
    </location>
</feature>
<keyword evidence="5" id="KW-0067">ATP-binding</keyword>
<dbReference type="Proteomes" id="UP000278807">
    <property type="component" value="Unassembled WGS sequence"/>
</dbReference>
<gene>
    <name evidence="7" type="ORF">HNAJ_LOCUS5596</name>
</gene>
<dbReference type="InterPro" id="IPR000961">
    <property type="entry name" value="AGC-kinase_C"/>
</dbReference>
<sequence>MSLITGYGPDGFQKIESHEFFKKINWTDLVNLKVTPPFKPVCMLDNLAFNFDKEYTSKTPKDSPAAPPSASAHELFRGFSYVAPFLVDRPDGTNLPQDDQSEYPIGLNMCRITVSALRFIEMNARDKRGQNVFSLRHLNPSPHNPRSVFIHSEKNSDLTMT</sequence>
<evidence type="ECO:0000256" key="5">
    <source>
        <dbReference type="ARBA" id="ARBA00022840"/>
    </source>
</evidence>
<accession>A0A3P7S263</accession>
<keyword evidence="1" id="KW-0723">Serine/threonine-protein kinase</keyword>
<evidence type="ECO:0000256" key="2">
    <source>
        <dbReference type="ARBA" id="ARBA00022679"/>
    </source>
</evidence>
<keyword evidence="3" id="KW-0547">Nucleotide-binding</keyword>
<dbReference type="OrthoDB" id="6254243at2759"/>
<reference evidence="7 8" key="1">
    <citation type="submission" date="2018-11" db="EMBL/GenBank/DDBJ databases">
        <authorList>
            <consortium name="Pathogen Informatics"/>
        </authorList>
    </citation>
    <scope>NUCLEOTIDE SEQUENCE [LARGE SCALE GENOMIC DNA]</scope>
</reference>
<evidence type="ECO:0000256" key="3">
    <source>
        <dbReference type="ARBA" id="ARBA00022741"/>
    </source>
</evidence>
<dbReference type="SMART" id="SM00133">
    <property type="entry name" value="S_TK_X"/>
    <property type="match status" value="1"/>
</dbReference>
<evidence type="ECO:0000313" key="7">
    <source>
        <dbReference type="EMBL" id="VDO01456.1"/>
    </source>
</evidence>
<dbReference type="GO" id="GO:0004674">
    <property type="term" value="F:protein serine/threonine kinase activity"/>
    <property type="evidence" value="ECO:0007669"/>
    <property type="project" value="UniProtKB-KW"/>
</dbReference>
<protein>
    <recommendedName>
        <fullName evidence="6">AGC-kinase C-terminal domain-containing protein</fullName>
    </recommendedName>
</protein>